<organism evidence="11 12">
    <name type="scientific">Acidihalobacter yilgarnensis</name>
    <dbReference type="NCBI Taxonomy" id="2819280"/>
    <lineage>
        <taxon>Bacteria</taxon>
        <taxon>Pseudomonadati</taxon>
        <taxon>Pseudomonadota</taxon>
        <taxon>Gammaproteobacteria</taxon>
        <taxon>Chromatiales</taxon>
        <taxon>Ectothiorhodospiraceae</taxon>
        <taxon>Acidihalobacter</taxon>
    </lineage>
</organism>
<keyword evidence="12" id="KW-1185">Reference proteome</keyword>
<keyword evidence="9" id="KW-0812">Transmembrane</keyword>
<dbReference type="GO" id="GO:0050501">
    <property type="term" value="F:hyaluronan synthase activity"/>
    <property type="evidence" value="ECO:0007669"/>
    <property type="project" value="TreeGrafter"/>
</dbReference>
<reference evidence="12" key="1">
    <citation type="submission" date="2016-09" db="EMBL/GenBank/DDBJ databases">
        <title>Acidihalobacter prosperus F5.</title>
        <authorList>
            <person name="Khaleque H.N."/>
            <person name="Ramsay J.P."/>
            <person name="Kaksonen A.H."/>
            <person name="Boxall N.J."/>
            <person name="Watkin E.L.J."/>
        </authorList>
    </citation>
    <scope>NUCLEOTIDE SEQUENCE [LARGE SCALE GENOMIC DNA]</scope>
    <source>
        <strain evidence="12">F5</strain>
    </source>
</reference>
<feature type="domain" description="Glycosyltransferase 2-like" evidence="10">
    <location>
        <begin position="102"/>
        <end position="272"/>
    </location>
</feature>
<gene>
    <name evidence="11" type="ORF">BI364_05235</name>
</gene>
<dbReference type="SUPFAM" id="SSF53448">
    <property type="entry name" value="Nucleotide-diphospho-sugar transferases"/>
    <property type="match status" value="1"/>
</dbReference>
<keyword evidence="7 9" id="KW-0472">Membrane</keyword>
<evidence type="ECO:0000256" key="2">
    <source>
        <dbReference type="ARBA" id="ARBA00006782"/>
    </source>
</evidence>
<keyword evidence="6" id="KW-0808">Transferase</keyword>
<proteinExistence type="inferred from homology"/>
<feature type="transmembrane region" description="Helical" evidence="9">
    <location>
        <begin position="58"/>
        <end position="79"/>
    </location>
</feature>
<dbReference type="Proteomes" id="UP000095401">
    <property type="component" value="Chromosome"/>
</dbReference>
<keyword evidence="5" id="KW-0328">Glycosyltransferase</keyword>
<evidence type="ECO:0000256" key="9">
    <source>
        <dbReference type="SAM" id="Phobius"/>
    </source>
</evidence>
<dbReference type="Gene3D" id="3.90.550.10">
    <property type="entry name" value="Spore Coat Polysaccharide Biosynthesis Protein SpsA, Chain A"/>
    <property type="match status" value="1"/>
</dbReference>
<keyword evidence="9" id="KW-1133">Transmembrane helix</keyword>
<dbReference type="AlphaFoldDB" id="A0A1D8ILX4"/>
<feature type="transmembrane region" description="Helical" evidence="9">
    <location>
        <begin position="28"/>
        <end position="46"/>
    </location>
</feature>
<evidence type="ECO:0000313" key="11">
    <source>
        <dbReference type="EMBL" id="AOU97458.1"/>
    </source>
</evidence>
<evidence type="ECO:0000256" key="4">
    <source>
        <dbReference type="ARBA" id="ARBA00022475"/>
    </source>
</evidence>
<protein>
    <recommendedName>
        <fullName evidence="3">N-acetylglucosaminyltransferase</fullName>
    </recommendedName>
    <alternativeName>
        <fullName evidence="8">Nodulation protein C</fullName>
    </alternativeName>
</protein>
<comment type="subcellular location">
    <subcellularLocation>
        <location evidence="1">Cell membrane</location>
    </subcellularLocation>
</comment>
<evidence type="ECO:0000313" key="12">
    <source>
        <dbReference type="Proteomes" id="UP000095401"/>
    </source>
</evidence>
<feature type="transmembrane region" description="Helical" evidence="9">
    <location>
        <begin position="414"/>
        <end position="439"/>
    </location>
</feature>
<dbReference type="RefSeq" id="WP_070077843.1">
    <property type="nucleotide sequence ID" value="NZ_CP017415.1"/>
</dbReference>
<accession>A0A1D8ILX4</accession>
<evidence type="ECO:0000256" key="3">
    <source>
        <dbReference type="ARBA" id="ARBA00016636"/>
    </source>
</evidence>
<dbReference type="GO" id="GO:0085029">
    <property type="term" value="P:extracellular matrix assembly"/>
    <property type="evidence" value="ECO:0007669"/>
    <property type="project" value="TreeGrafter"/>
</dbReference>
<sequence>MSLTPSPELPGPLFPAHAPALLQRLREFLLGGLVLALLCSIGYTLAHPVMRSIGHHQWLQPLVYLLLIWASLELALLLLKTGLWFRYRPVASAMLATAPRLTVIIPAYNEGAMVEQSIDSVASAAYPHERLEILVVDDGSRDDTWFYIERAAARYPGLVVPIRFTENCGKRAALLEGFRRACGEVIVTIDSDSVIDVGTLLALVAPFTDARVGAVAGKVVVHNRDAGAIPRMLQVAYILSFDYLRAAQSGYRTVYCCPGALAAYRASAVHEVLDEWMGQTFWGSVCTYGEDRAMTNYLLARGYDTLYQSTAVVHTVVPTTYRRLCKMFLRWDRSFIREEIRLAGIVWRRPPVARLITLFDRVVTDVRFPLRYLGTGLAGLMVMDEPAALGSLFLGSTMFSMLYAVYYLRSERSWNVLFGVVYSYYSALALWWILPYAAMTLRAKSWMTR</sequence>
<dbReference type="PANTHER" id="PTHR22913:SF12">
    <property type="entry name" value="MANNURONAN SYNTHASE"/>
    <property type="match status" value="1"/>
</dbReference>
<dbReference type="CDD" id="cd06423">
    <property type="entry name" value="CESA_like"/>
    <property type="match status" value="1"/>
</dbReference>
<evidence type="ECO:0000256" key="5">
    <source>
        <dbReference type="ARBA" id="ARBA00022676"/>
    </source>
</evidence>
<feature type="transmembrane region" description="Helical" evidence="9">
    <location>
        <begin position="387"/>
        <end position="408"/>
    </location>
</feature>
<dbReference type="EMBL" id="CP017415">
    <property type="protein sequence ID" value="AOU97458.1"/>
    <property type="molecule type" value="Genomic_DNA"/>
</dbReference>
<evidence type="ECO:0000259" key="10">
    <source>
        <dbReference type="Pfam" id="PF00535"/>
    </source>
</evidence>
<comment type="similarity">
    <text evidence="2">Belongs to the NodC/HAS family.</text>
</comment>
<dbReference type="KEGG" id="aprs:BI364_05235"/>
<evidence type="ECO:0000256" key="1">
    <source>
        <dbReference type="ARBA" id="ARBA00004236"/>
    </source>
</evidence>
<dbReference type="GO" id="GO:0005886">
    <property type="term" value="C:plasma membrane"/>
    <property type="evidence" value="ECO:0007669"/>
    <property type="project" value="UniProtKB-SubCell"/>
</dbReference>
<dbReference type="InterPro" id="IPR001173">
    <property type="entry name" value="Glyco_trans_2-like"/>
</dbReference>
<evidence type="ECO:0000256" key="8">
    <source>
        <dbReference type="ARBA" id="ARBA00032978"/>
    </source>
</evidence>
<name>A0A1D8ILX4_9GAMM</name>
<evidence type="ECO:0000256" key="7">
    <source>
        <dbReference type="ARBA" id="ARBA00023136"/>
    </source>
</evidence>
<dbReference type="PANTHER" id="PTHR22913">
    <property type="entry name" value="HYALURONAN SYNTHASE"/>
    <property type="match status" value="1"/>
</dbReference>
<dbReference type="Pfam" id="PF00535">
    <property type="entry name" value="Glycos_transf_2"/>
    <property type="match status" value="1"/>
</dbReference>
<dbReference type="GO" id="GO:0030213">
    <property type="term" value="P:hyaluronan biosynthetic process"/>
    <property type="evidence" value="ECO:0007669"/>
    <property type="project" value="TreeGrafter"/>
</dbReference>
<evidence type="ECO:0000256" key="6">
    <source>
        <dbReference type="ARBA" id="ARBA00022679"/>
    </source>
</evidence>
<keyword evidence="4" id="KW-1003">Cell membrane</keyword>
<dbReference type="InterPro" id="IPR029044">
    <property type="entry name" value="Nucleotide-diphossugar_trans"/>
</dbReference>